<protein>
    <submittedName>
        <fullName evidence="2">Uncharacterized protein</fullName>
    </submittedName>
</protein>
<comment type="caution">
    <text evidence="2">The sequence shown here is derived from an EMBL/GenBank/DDBJ whole genome shotgun (WGS) entry which is preliminary data.</text>
</comment>
<evidence type="ECO:0000313" key="2">
    <source>
        <dbReference type="EMBL" id="PGH18675.1"/>
    </source>
</evidence>
<feature type="compositionally biased region" description="Basic and acidic residues" evidence="1">
    <location>
        <begin position="117"/>
        <end position="133"/>
    </location>
</feature>
<dbReference type="OrthoDB" id="1577640at2759"/>
<name>A0A2B7YBM9_POLH7</name>
<gene>
    <name evidence="2" type="ORF">AJ80_04423</name>
</gene>
<feature type="region of interest" description="Disordered" evidence="1">
    <location>
        <begin position="97"/>
        <end position="208"/>
    </location>
</feature>
<dbReference type="STRING" id="1447883.A0A2B7YBM9"/>
<accession>A0A2B7YBM9</accession>
<dbReference type="AlphaFoldDB" id="A0A2B7YBM9"/>
<feature type="compositionally biased region" description="Low complexity" evidence="1">
    <location>
        <begin position="149"/>
        <end position="158"/>
    </location>
</feature>
<organism evidence="2 3">
    <name type="scientific">Polytolypa hystricis (strain UAMH7299)</name>
    <dbReference type="NCBI Taxonomy" id="1447883"/>
    <lineage>
        <taxon>Eukaryota</taxon>
        <taxon>Fungi</taxon>
        <taxon>Dikarya</taxon>
        <taxon>Ascomycota</taxon>
        <taxon>Pezizomycotina</taxon>
        <taxon>Eurotiomycetes</taxon>
        <taxon>Eurotiomycetidae</taxon>
        <taxon>Onygenales</taxon>
        <taxon>Onygenales incertae sedis</taxon>
        <taxon>Polytolypa</taxon>
    </lineage>
</organism>
<evidence type="ECO:0000256" key="1">
    <source>
        <dbReference type="SAM" id="MobiDB-lite"/>
    </source>
</evidence>
<dbReference type="EMBL" id="PDNA01000056">
    <property type="protein sequence ID" value="PGH18675.1"/>
    <property type="molecule type" value="Genomic_DNA"/>
</dbReference>
<reference evidence="2 3" key="1">
    <citation type="submission" date="2017-10" db="EMBL/GenBank/DDBJ databases">
        <title>Comparative genomics in systemic dimorphic fungi from Ajellomycetaceae.</title>
        <authorList>
            <person name="Munoz J.F."/>
            <person name="Mcewen J.G."/>
            <person name="Clay O.K."/>
            <person name="Cuomo C.A."/>
        </authorList>
    </citation>
    <scope>NUCLEOTIDE SEQUENCE [LARGE SCALE GENOMIC DNA]</scope>
    <source>
        <strain evidence="2 3">UAMH7299</strain>
    </source>
</reference>
<feature type="compositionally biased region" description="Polar residues" evidence="1">
    <location>
        <begin position="97"/>
        <end position="116"/>
    </location>
</feature>
<dbReference type="Proteomes" id="UP000224634">
    <property type="component" value="Unassembled WGS sequence"/>
</dbReference>
<keyword evidence="3" id="KW-1185">Reference proteome</keyword>
<proteinExistence type="predicted"/>
<feature type="compositionally biased region" description="Basic and acidic residues" evidence="1">
    <location>
        <begin position="174"/>
        <end position="194"/>
    </location>
</feature>
<sequence>MMEDFYSTAGCRVSRKSLTSSGLRWNAGSSVLFGPCKTPAADSCKCDRLQQVVPKSTFGSIREPGPLPENGALIFGQSKSGLWNNILGTTVRSTATNGIYSQPNTPLDMSNPGTPQSREETMYTVSDTERRCSSEPQANDDTPPPSPVSSPTGGSTKSDPSPTELPNHTKRRQSQGDKVRYVPEDDNVVKDATAKAKAYPYGLKRQCL</sequence>
<evidence type="ECO:0000313" key="3">
    <source>
        <dbReference type="Proteomes" id="UP000224634"/>
    </source>
</evidence>